<evidence type="ECO:0000256" key="2">
    <source>
        <dbReference type="ARBA" id="ARBA00022723"/>
    </source>
</evidence>
<dbReference type="Proteomes" id="UP000254875">
    <property type="component" value="Unassembled WGS sequence"/>
</dbReference>
<comment type="cofactor">
    <cofactor evidence="1">
        <name>Fe(2+)</name>
        <dbReference type="ChEBI" id="CHEBI:29033"/>
    </cofactor>
</comment>
<gene>
    <name evidence="5" type="ORF">DLM46_36875</name>
</gene>
<proteinExistence type="predicted"/>
<organism evidence="5 6">
    <name type="scientific">Paraburkholderia lacunae</name>
    <dbReference type="NCBI Taxonomy" id="2211104"/>
    <lineage>
        <taxon>Bacteria</taxon>
        <taxon>Pseudomonadati</taxon>
        <taxon>Pseudomonadota</taxon>
        <taxon>Betaproteobacteria</taxon>
        <taxon>Burkholderiales</taxon>
        <taxon>Burkholderiaceae</taxon>
        <taxon>Paraburkholderia</taxon>
    </lineage>
</organism>
<evidence type="ECO:0000313" key="6">
    <source>
        <dbReference type="Proteomes" id="UP000254875"/>
    </source>
</evidence>
<keyword evidence="3" id="KW-0408">Iron</keyword>
<dbReference type="SMART" id="SM00558">
    <property type="entry name" value="JmjC"/>
    <property type="match status" value="1"/>
</dbReference>
<dbReference type="AlphaFoldDB" id="A0A370MW74"/>
<dbReference type="InterPro" id="IPR039994">
    <property type="entry name" value="NO66-like"/>
</dbReference>
<evidence type="ECO:0000256" key="3">
    <source>
        <dbReference type="ARBA" id="ARBA00023004"/>
    </source>
</evidence>
<keyword evidence="2" id="KW-0479">Metal-binding</keyword>
<protein>
    <recommendedName>
        <fullName evidence="4">JmjC domain-containing protein</fullName>
    </recommendedName>
</protein>
<dbReference type="Pfam" id="PF08007">
    <property type="entry name" value="JmjC_2"/>
    <property type="match status" value="1"/>
</dbReference>
<dbReference type="InterPro" id="IPR003347">
    <property type="entry name" value="JmjC_dom"/>
</dbReference>
<comment type="caution">
    <text evidence="5">The sequence shown here is derived from an EMBL/GenBank/DDBJ whole genome shotgun (WGS) entry which is preliminary data.</text>
</comment>
<keyword evidence="6" id="KW-1185">Reference proteome</keyword>
<name>A0A370MW74_9BURK</name>
<accession>A0A370MW74</accession>
<evidence type="ECO:0000313" key="5">
    <source>
        <dbReference type="EMBL" id="RDJ97605.1"/>
    </source>
</evidence>
<dbReference type="PROSITE" id="PS51184">
    <property type="entry name" value="JMJC"/>
    <property type="match status" value="1"/>
</dbReference>
<feature type="domain" description="JmjC" evidence="4">
    <location>
        <begin position="64"/>
        <end position="233"/>
    </location>
</feature>
<dbReference type="SUPFAM" id="SSF51197">
    <property type="entry name" value="Clavaminate synthase-like"/>
    <property type="match status" value="1"/>
</dbReference>
<dbReference type="Gene3D" id="2.60.120.650">
    <property type="entry name" value="Cupin"/>
    <property type="match status" value="1"/>
</dbReference>
<evidence type="ECO:0000256" key="1">
    <source>
        <dbReference type="ARBA" id="ARBA00001954"/>
    </source>
</evidence>
<evidence type="ECO:0000259" key="4">
    <source>
        <dbReference type="PROSITE" id="PS51184"/>
    </source>
</evidence>
<sequence length="290" mass="33143">MLNSPDFLTDGLHFRPYIFDSIRVEKIATWDEVNSLLSSGLIDYPRIRVASAGNEYSRSYNGFLRYSLSERGERRPRLVPGVLHKAMRNGCAIIIDHCEAFFPGIRTLTGEISATLGCRAWANLYVSPKGPSGFGCHFDDHDIFAIQIHGSKRWSIHAPTYHSPNRGDKSFHLPSPNGKPLKEHVLSAGDALYLPFGYWHDVEAVSDISMHVTIGLDFARKLDALKLISEEPAKDRFFRNKINYSMTEFEARELKERLVEAIRDLDMEKFLARLFEQRLEKGTKFNFPTF</sequence>
<dbReference type="GO" id="GO:0046872">
    <property type="term" value="F:metal ion binding"/>
    <property type="evidence" value="ECO:0007669"/>
    <property type="project" value="UniProtKB-KW"/>
</dbReference>
<dbReference type="OrthoDB" id="479699at2"/>
<reference evidence="6" key="1">
    <citation type="submission" date="2018-05" db="EMBL/GenBank/DDBJ databases">
        <authorList>
            <person name="Feng T."/>
        </authorList>
    </citation>
    <scope>NUCLEOTIDE SEQUENCE [LARGE SCALE GENOMIC DNA]</scope>
    <source>
        <strain evidence="6">S27</strain>
    </source>
</reference>
<dbReference type="EMBL" id="QHKS01000050">
    <property type="protein sequence ID" value="RDJ97605.1"/>
    <property type="molecule type" value="Genomic_DNA"/>
</dbReference>
<dbReference type="PANTHER" id="PTHR13096:SF8">
    <property type="entry name" value="RIBOSOMAL OXYGENASE 1"/>
    <property type="match status" value="1"/>
</dbReference>
<dbReference type="PANTHER" id="PTHR13096">
    <property type="entry name" value="MINA53 MYC INDUCED NUCLEAR ANTIGEN"/>
    <property type="match status" value="1"/>
</dbReference>
<dbReference type="RefSeq" id="WP_115109575.1">
    <property type="nucleotide sequence ID" value="NZ_QHKS01000050.1"/>
</dbReference>